<dbReference type="AlphaFoldDB" id="A0A919E4B1"/>
<organism evidence="9 10">
    <name type="scientific">Streptomyces spiralis</name>
    <dbReference type="NCBI Taxonomy" id="66376"/>
    <lineage>
        <taxon>Bacteria</taxon>
        <taxon>Bacillati</taxon>
        <taxon>Actinomycetota</taxon>
        <taxon>Actinomycetes</taxon>
        <taxon>Kitasatosporales</taxon>
        <taxon>Streptomycetaceae</taxon>
        <taxon>Streptomyces</taxon>
    </lineage>
</organism>
<keyword evidence="2" id="KW-0902">Two-component regulatory system</keyword>
<dbReference type="PRINTS" id="PR00364">
    <property type="entry name" value="DISEASERSIST"/>
</dbReference>
<dbReference type="PROSITE" id="PS51755">
    <property type="entry name" value="OMPR_PHOB"/>
    <property type="match status" value="1"/>
</dbReference>
<feature type="domain" description="OmpR/PhoB-type" evidence="8">
    <location>
        <begin position="1"/>
        <end position="93"/>
    </location>
</feature>
<dbReference type="SUPFAM" id="SSF52540">
    <property type="entry name" value="P-loop containing nucleoside triphosphate hydrolases"/>
    <property type="match status" value="1"/>
</dbReference>
<reference evidence="9" key="1">
    <citation type="journal article" date="2014" name="Int. J. Syst. Evol. Microbiol.">
        <title>Complete genome sequence of Corynebacterium casei LMG S-19264T (=DSM 44701T), isolated from a smear-ripened cheese.</title>
        <authorList>
            <consortium name="US DOE Joint Genome Institute (JGI-PGF)"/>
            <person name="Walter F."/>
            <person name="Albersmeier A."/>
            <person name="Kalinowski J."/>
            <person name="Ruckert C."/>
        </authorList>
    </citation>
    <scope>NUCLEOTIDE SEQUENCE</scope>
    <source>
        <strain evidence="9">JCM 3302</strain>
    </source>
</reference>
<dbReference type="InterPro" id="IPR036388">
    <property type="entry name" value="WH-like_DNA-bd_sf"/>
</dbReference>
<dbReference type="InterPro" id="IPR002182">
    <property type="entry name" value="NB-ARC"/>
</dbReference>
<evidence type="ECO:0000256" key="7">
    <source>
        <dbReference type="SAM" id="MobiDB-lite"/>
    </source>
</evidence>
<dbReference type="Pfam" id="PF13176">
    <property type="entry name" value="TPR_7"/>
    <property type="match status" value="1"/>
</dbReference>
<dbReference type="InterPro" id="IPR051677">
    <property type="entry name" value="AfsR-DnrI-RedD_regulator"/>
</dbReference>
<dbReference type="SMART" id="SM00028">
    <property type="entry name" value="TPR"/>
    <property type="match status" value="6"/>
</dbReference>
<dbReference type="SUPFAM" id="SSF48452">
    <property type="entry name" value="TPR-like"/>
    <property type="match status" value="2"/>
</dbReference>
<evidence type="ECO:0000313" key="9">
    <source>
        <dbReference type="EMBL" id="GHF12251.1"/>
    </source>
</evidence>
<dbReference type="Gene3D" id="3.40.50.300">
    <property type="entry name" value="P-loop containing nucleotide triphosphate hydrolases"/>
    <property type="match status" value="1"/>
</dbReference>
<keyword evidence="4 6" id="KW-0238">DNA-binding</keyword>
<dbReference type="InterPro" id="IPR011990">
    <property type="entry name" value="TPR-like_helical_dom_sf"/>
</dbReference>
<evidence type="ECO:0000259" key="8">
    <source>
        <dbReference type="PROSITE" id="PS51755"/>
    </source>
</evidence>
<keyword evidence="10" id="KW-1185">Reference proteome</keyword>
<dbReference type="CDD" id="cd15831">
    <property type="entry name" value="BTAD"/>
    <property type="match status" value="1"/>
</dbReference>
<dbReference type="GO" id="GO:0003677">
    <property type="term" value="F:DNA binding"/>
    <property type="evidence" value="ECO:0007669"/>
    <property type="project" value="UniProtKB-UniRule"/>
</dbReference>
<feature type="region of interest" description="Disordered" evidence="7">
    <location>
        <begin position="250"/>
        <end position="281"/>
    </location>
</feature>
<dbReference type="InterPro" id="IPR016032">
    <property type="entry name" value="Sig_transdc_resp-reg_C-effctor"/>
</dbReference>
<dbReference type="GO" id="GO:0006355">
    <property type="term" value="P:regulation of DNA-templated transcription"/>
    <property type="evidence" value="ECO:0007669"/>
    <property type="project" value="InterPro"/>
</dbReference>
<dbReference type="Gene3D" id="1.25.40.10">
    <property type="entry name" value="Tetratricopeptide repeat domain"/>
    <property type="match status" value="2"/>
</dbReference>
<evidence type="ECO:0000256" key="3">
    <source>
        <dbReference type="ARBA" id="ARBA00023015"/>
    </source>
</evidence>
<accession>A0A919E4B1</accession>
<dbReference type="RefSeq" id="WP_385608650.1">
    <property type="nucleotide sequence ID" value="NZ_JBHMBZ010000053.1"/>
</dbReference>
<evidence type="ECO:0000256" key="1">
    <source>
        <dbReference type="ARBA" id="ARBA00005820"/>
    </source>
</evidence>
<dbReference type="Gene3D" id="1.10.10.10">
    <property type="entry name" value="Winged helix-like DNA-binding domain superfamily/Winged helix DNA-binding domain"/>
    <property type="match status" value="1"/>
</dbReference>
<dbReference type="SMART" id="SM00862">
    <property type="entry name" value="Trans_reg_C"/>
    <property type="match status" value="1"/>
</dbReference>
<gene>
    <name evidence="9" type="ORF">GCM10014715_79920</name>
</gene>
<dbReference type="Pfam" id="PF13424">
    <property type="entry name" value="TPR_12"/>
    <property type="match status" value="2"/>
</dbReference>
<feature type="DNA-binding region" description="OmpR/PhoB-type" evidence="6">
    <location>
        <begin position="1"/>
        <end position="93"/>
    </location>
</feature>
<proteinExistence type="inferred from homology"/>
<dbReference type="InterPro" id="IPR019734">
    <property type="entry name" value="TPR_rpt"/>
</dbReference>
<evidence type="ECO:0000256" key="4">
    <source>
        <dbReference type="ARBA" id="ARBA00023125"/>
    </source>
</evidence>
<comment type="similarity">
    <text evidence="1">Belongs to the AfsR/DnrI/RedD regulatory family.</text>
</comment>
<sequence length="954" mass="104514">MLGPVRAWHGGREVDLGPRQQRLVLAVLLLRRGHLVTVDEFIDAVWGAQPPAAAVSVLRTYVSRLRKVLEPSRGVGESPKLIVSAANGYLAQVPDEALDLGIFEQQVARAKKLHAMGEVSAAADLLHAALEEWHETPLAGLPGPLAHAERTRLNEKRLSVLEARLDSDVQLGRHDEVIAELRALVEEYPLRERLCQLLMLALYRSGRQAEALACYRRTRRVLVAELGIEPSTPLRQLHERILAADASLNPSAAGRQQEDSPAHTLVPPPPATPVRPAQLPADLPTFTGRISELGQARALLPAHGQPPPAVVIGGMAGIGKTTLAVHWAHEIADQFPDGQLFINLRGFDPANPVMPPGEAVRIFLDSLGVPPQRIPSRLDAQAALYRSLLADRRMLIVLDNARDVEQIRPLLPGATGCLVIITSRNQLTGLIAGHGAHPVTLHQLTPADARALLIRRLGAERVAAQPQAVDEIIERCGRLPLALAIVAARAAIQPRFPLSVIAEDLREDHGSLDAFSSGELNTDVRAVFSWSYEALSAPAARLFRLLGLHPGTDAFSAPGVAALAGLPLRETRGLLGELTRAHLLTESLPGRYTTHDLLRTYAGEQLLADEPPAGREQALERLLSWYLHTVDAAYPLLTPDRARVPSQPVAPGCHPLAFTTQEQAVQWCEMERGNLVAAVHRAAASGRPGDAWRLAAMMWGFFYLGRHLHDWLETSRTALAAARAARDRRGEAWSLGGVADALTQMNRLDEAIEHYQQQMCVYRELADIDGEGRCMVSMGNAYLQGDQLEKAVEYGRRGLAMARIHGCAWGEAIALTNLGDACQRLGRFDEAGDHLEEALVLLRAMGNRWFEGNVLHLLGAIAHRLRRWEDAVERYHQALEAHRDVGNRWGEGHTLGSLGDVQLGAGEHEAARTSWQQALAILTEFEDPHAAKIREGLHDLDRRMSDARPHPYWT</sequence>
<keyword evidence="3" id="KW-0805">Transcription regulation</keyword>
<dbReference type="Pfam" id="PF03704">
    <property type="entry name" value="BTAD"/>
    <property type="match status" value="1"/>
</dbReference>
<evidence type="ECO:0000256" key="6">
    <source>
        <dbReference type="PROSITE-ProRule" id="PRU01091"/>
    </source>
</evidence>
<dbReference type="GO" id="GO:0043531">
    <property type="term" value="F:ADP binding"/>
    <property type="evidence" value="ECO:0007669"/>
    <property type="project" value="InterPro"/>
</dbReference>
<comment type="caution">
    <text evidence="9">The sequence shown here is derived from an EMBL/GenBank/DDBJ whole genome shotgun (WGS) entry which is preliminary data.</text>
</comment>
<dbReference type="GO" id="GO:0000160">
    <property type="term" value="P:phosphorelay signal transduction system"/>
    <property type="evidence" value="ECO:0007669"/>
    <property type="project" value="UniProtKB-KW"/>
</dbReference>
<reference evidence="9" key="2">
    <citation type="submission" date="2020-09" db="EMBL/GenBank/DDBJ databases">
        <authorList>
            <person name="Sun Q."/>
            <person name="Ohkuma M."/>
        </authorList>
    </citation>
    <scope>NUCLEOTIDE SEQUENCE</scope>
    <source>
        <strain evidence="9">JCM 3302</strain>
    </source>
</reference>
<dbReference type="Pfam" id="PF00486">
    <property type="entry name" value="Trans_reg_C"/>
    <property type="match status" value="1"/>
</dbReference>
<evidence type="ECO:0000313" key="10">
    <source>
        <dbReference type="Proteomes" id="UP000641386"/>
    </source>
</evidence>
<dbReference type="InterPro" id="IPR005158">
    <property type="entry name" value="BTAD"/>
</dbReference>
<dbReference type="EMBL" id="BNBC01000062">
    <property type="protein sequence ID" value="GHF12251.1"/>
    <property type="molecule type" value="Genomic_DNA"/>
</dbReference>
<evidence type="ECO:0000256" key="5">
    <source>
        <dbReference type="ARBA" id="ARBA00023163"/>
    </source>
</evidence>
<dbReference type="Proteomes" id="UP000641386">
    <property type="component" value="Unassembled WGS sequence"/>
</dbReference>
<protein>
    <submittedName>
        <fullName evidence="9">SARP family transcriptional regulator</fullName>
    </submittedName>
</protein>
<dbReference type="SUPFAM" id="SSF46894">
    <property type="entry name" value="C-terminal effector domain of the bipartite response regulators"/>
    <property type="match status" value="1"/>
</dbReference>
<dbReference type="Pfam" id="PF00931">
    <property type="entry name" value="NB-ARC"/>
    <property type="match status" value="1"/>
</dbReference>
<dbReference type="SMART" id="SM01043">
    <property type="entry name" value="BTAD"/>
    <property type="match status" value="1"/>
</dbReference>
<name>A0A919E4B1_9ACTN</name>
<dbReference type="InterPro" id="IPR001867">
    <property type="entry name" value="OmpR/PhoB-type_DNA-bd"/>
</dbReference>
<evidence type="ECO:0000256" key="2">
    <source>
        <dbReference type="ARBA" id="ARBA00023012"/>
    </source>
</evidence>
<keyword evidence="5" id="KW-0804">Transcription</keyword>
<dbReference type="InterPro" id="IPR027417">
    <property type="entry name" value="P-loop_NTPase"/>
</dbReference>
<dbReference type="PANTHER" id="PTHR35807:SF1">
    <property type="entry name" value="TRANSCRIPTIONAL REGULATOR REDD"/>
    <property type="match status" value="1"/>
</dbReference>
<dbReference type="PANTHER" id="PTHR35807">
    <property type="entry name" value="TRANSCRIPTIONAL REGULATOR REDD-RELATED"/>
    <property type="match status" value="1"/>
</dbReference>